<dbReference type="KEGG" id="olu:OSTLU_2596"/>
<feature type="domain" description="Carbohydrate kinase FGGY C-terminal" evidence="12">
    <location>
        <begin position="257"/>
        <end position="444"/>
    </location>
</feature>
<dbReference type="EMBL" id="CP000591">
    <property type="protein sequence ID" value="ABO98727.1"/>
    <property type="molecule type" value="Genomic_DNA"/>
</dbReference>
<dbReference type="InterPro" id="IPR018484">
    <property type="entry name" value="FGGY_N"/>
</dbReference>
<keyword evidence="14" id="KW-1185">Reference proteome</keyword>
<dbReference type="OrthoDB" id="1927044at2759"/>
<dbReference type="GO" id="GO:0019150">
    <property type="term" value="F:D-ribulokinase activity"/>
    <property type="evidence" value="ECO:0007669"/>
    <property type="project" value="TreeGrafter"/>
</dbReference>
<dbReference type="HOGENOM" id="CLU_009281_3_3_1"/>
<gene>
    <name evidence="13" type="ORF">OSTLU_2596</name>
</gene>
<dbReference type="RefSeq" id="XP_001420434.1">
    <property type="nucleotide sequence ID" value="XM_001420397.1"/>
</dbReference>
<keyword evidence="4 10" id="KW-0808">Transferase</keyword>
<protein>
    <recommendedName>
        <fullName evidence="3">glycerol kinase</fullName>
        <ecNumber evidence="3">2.7.1.30</ecNumber>
    </recommendedName>
</protein>
<dbReference type="CDD" id="cd07781">
    <property type="entry name" value="ASKHA_NBD_FGGY_L-RBK"/>
    <property type="match status" value="1"/>
</dbReference>
<evidence type="ECO:0000313" key="13">
    <source>
        <dbReference type="EMBL" id="ABO98727.1"/>
    </source>
</evidence>
<accession>A4S4G8</accession>
<dbReference type="GO" id="GO:0005524">
    <property type="term" value="F:ATP binding"/>
    <property type="evidence" value="ECO:0007669"/>
    <property type="project" value="UniProtKB-KW"/>
</dbReference>
<dbReference type="InterPro" id="IPR018485">
    <property type="entry name" value="FGGY_C"/>
</dbReference>
<dbReference type="InterPro" id="IPR018483">
    <property type="entry name" value="Carb_kinase_FGGY_CS"/>
</dbReference>
<dbReference type="Gramene" id="ABO98727">
    <property type="protein sequence ID" value="ABO98727"/>
    <property type="gene ID" value="OSTLU_2596"/>
</dbReference>
<dbReference type="InterPro" id="IPR043129">
    <property type="entry name" value="ATPase_NBD"/>
</dbReference>
<evidence type="ECO:0000256" key="6">
    <source>
        <dbReference type="ARBA" id="ARBA00022777"/>
    </source>
</evidence>
<dbReference type="EC" id="2.7.1.30" evidence="3"/>
<evidence type="ECO:0000256" key="7">
    <source>
        <dbReference type="ARBA" id="ARBA00022840"/>
    </source>
</evidence>
<dbReference type="Gene3D" id="3.30.420.40">
    <property type="match status" value="2"/>
</dbReference>
<evidence type="ECO:0000256" key="4">
    <source>
        <dbReference type="ARBA" id="ARBA00022679"/>
    </source>
</evidence>
<proteinExistence type="inferred from homology"/>
<dbReference type="GO" id="GO:0019569">
    <property type="term" value="P:L-arabinose catabolic process to D-xylulose 5-phosphate"/>
    <property type="evidence" value="ECO:0007669"/>
    <property type="project" value="InterPro"/>
</dbReference>
<evidence type="ECO:0000256" key="9">
    <source>
        <dbReference type="ARBA" id="ARBA00023277"/>
    </source>
</evidence>
<sequence>VVGVDGGTTGIRAGVFTLTGVPLAFADVPYATSHPAPGRAEQVPASWLDGLATAIAEARRLCGVDARDVAAVCVDTTCCSVVALDARGDAIGNSVLWMDVRASDEATACVETEDDALRVNCAGAGPVSAEWMVPKALWLKRNDRERYDRATMICEYQDYVNLWLTGRYCGSMNNVGVRWHFDGDGRPPMTMLEKLGCAELVEKWPKEILPMGAAVGGMTARAAAACGLLEGTKVIQGGADAFVGMVGLGVIEPGQLALITGSSHLHLGVAEEEFHAKGIFGTYRNALVESAPFVVEGGQTSTGSVVNWFKNLCGGGDSFYDDMNREASAIPPGCEGVVALDHFQGNRTPHVDALSRGVISGLTLKHSKAHVFRAILEGVCCGTRLIFETMTRGGYEPKEVVIAGGATRSELWLQIHADVTGVPHVVTECSDAPALGCAILAAFGAGLFGSVREAVAAMVRKSRVISPNPEAHAAYADVYAAY</sequence>
<dbReference type="AlphaFoldDB" id="A4S4G8"/>
<evidence type="ECO:0000256" key="1">
    <source>
        <dbReference type="ARBA" id="ARBA00005190"/>
    </source>
</evidence>
<keyword evidence="6 10" id="KW-0418">Kinase</keyword>
<dbReference type="GO" id="GO:0008741">
    <property type="term" value="F:ribulokinase activity"/>
    <property type="evidence" value="ECO:0007669"/>
    <property type="project" value="InterPro"/>
</dbReference>
<dbReference type="GO" id="GO:0005737">
    <property type="term" value="C:cytoplasm"/>
    <property type="evidence" value="ECO:0007669"/>
    <property type="project" value="TreeGrafter"/>
</dbReference>
<dbReference type="GO" id="GO:0004370">
    <property type="term" value="F:glycerol kinase activity"/>
    <property type="evidence" value="ECO:0007669"/>
    <property type="project" value="UniProtKB-EC"/>
</dbReference>
<dbReference type="STRING" id="436017.A4S4G8"/>
<dbReference type="PIRSF" id="PIRSF000538">
    <property type="entry name" value="GlpK"/>
    <property type="match status" value="1"/>
</dbReference>
<dbReference type="UniPathway" id="UPA00618">
    <property type="reaction ID" value="UER00672"/>
</dbReference>
<evidence type="ECO:0000259" key="12">
    <source>
        <dbReference type="Pfam" id="PF02782"/>
    </source>
</evidence>
<keyword evidence="8" id="KW-0054">Arabinose catabolism</keyword>
<evidence type="ECO:0000256" key="5">
    <source>
        <dbReference type="ARBA" id="ARBA00022741"/>
    </source>
</evidence>
<dbReference type="Proteomes" id="UP000001568">
    <property type="component" value="Chromosome 11"/>
</dbReference>
<feature type="non-terminal residue" evidence="13">
    <location>
        <position position="1"/>
    </location>
</feature>
<dbReference type="Pfam" id="PF00370">
    <property type="entry name" value="FGGY_N"/>
    <property type="match status" value="1"/>
</dbReference>
<comment type="similarity">
    <text evidence="2 10">Belongs to the FGGY kinase family.</text>
</comment>
<feature type="non-terminal residue" evidence="13">
    <location>
        <position position="482"/>
    </location>
</feature>
<dbReference type="Pfam" id="PF02782">
    <property type="entry name" value="FGGY_C"/>
    <property type="match status" value="1"/>
</dbReference>
<organism evidence="13 14">
    <name type="scientific">Ostreococcus lucimarinus (strain CCE9901)</name>
    <dbReference type="NCBI Taxonomy" id="436017"/>
    <lineage>
        <taxon>Eukaryota</taxon>
        <taxon>Viridiplantae</taxon>
        <taxon>Chlorophyta</taxon>
        <taxon>Mamiellophyceae</taxon>
        <taxon>Mamiellales</taxon>
        <taxon>Bathycoccaceae</taxon>
        <taxon>Ostreococcus</taxon>
    </lineage>
</organism>
<dbReference type="InterPro" id="IPR000577">
    <property type="entry name" value="Carb_kinase_FGGY"/>
</dbReference>
<evidence type="ECO:0000256" key="10">
    <source>
        <dbReference type="RuleBase" id="RU003733"/>
    </source>
</evidence>
<keyword evidence="7" id="KW-0067">ATP-binding</keyword>
<dbReference type="PANTHER" id="PTHR43435">
    <property type="entry name" value="RIBULOKINASE"/>
    <property type="match status" value="1"/>
</dbReference>
<dbReference type="eggNOG" id="KOG2517">
    <property type="taxonomic scope" value="Eukaryota"/>
</dbReference>
<dbReference type="InterPro" id="IPR005929">
    <property type="entry name" value="Ribulokinase"/>
</dbReference>
<evidence type="ECO:0000259" key="11">
    <source>
        <dbReference type="Pfam" id="PF00370"/>
    </source>
</evidence>
<dbReference type="OMA" id="HKAMWHE"/>
<dbReference type="PANTHER" id="PTHR43435:SF4">
    <property type="entry name" value="FGGY CARBOHYDRATE KINASE DOMAIN-CONTAINING PROTEIN"/>
    <property type="match status" value="1"/>
</dbReference>
<keyword evidence="9" id="KW-0119">Carbohydrate metabolism</keyword>
<comment type="pathway">
    <text evidence="1">Polyol metabolism; glycerol degradation via glycerol kinase pathway; sn-glycerol 3-phosphate from glycerol: step 1/1.</text>
</comment>
<dbReference type="GeneID" id="5004464"/>
<keyword evidence="5" id="KW-0547">Nucleotide-binding</keyword>
<dbReference type="PROSITE" id="PS00445">
    <property type="entry name" value="FGGY_KINASES_2"/>
    <property type="match status" value="1"/>
</dbReference>
<dbReference type="SUPFAM" id="SSF53067">
    <property type="entry name" value="Actin-like ATPase domain"/>
    <property type="match status" value="2"/>
</dbReference>
<reference evidence="13 14" key="1">
    <citation type="journal article" date="2007" name="Proc. Natl. Acad. Sci. U.S.A.">
        <title>The tiny eukaryote Ostreococcus provides genomic insights into the paradox of plankton speciation.</title>
        <authorList>
            <person name="Palenik B."/>
            <person name="Grimwood J."/>
            <person name="Aerts A."/>
            <person name="Rouze P."/>
            <person name="Salamov A."/>
            <person name="Putnam N."/>
            <person name="Dupont C."/>
            <person name="Jorgensen R."/>
            <person name="Derelle E."/>
            <person name="Rombauts S."/>
            <person name="Zhou K."/>
            <person name="Otillar R."/>
            <person name="Merchant S.S."/>
            <person name="Podell S."/>
            <person name="Gaasterland T."/>
            <person name="Napoli C."/>
            <person name="Gendler K."/>
            <person name="Manuell A."/>
            <person name="Tai V."/>
            <person name="Vallon O."/>
            <person name="Piganeau G."/>
            <person name="Jancek S."/>
            <person name="Heijde M."/>
            <person name="Jabbari K."/>
            <person name="Bowler C."/>
            <person name="Lohr M."/>
            <person name="Robbens S."/>
            <person name="Werner G."/>
            <person name="Dubchak I."/>
            <person name="Pazour G.J."/>
            <person name="Ren Q."/>
            <person name="Paulsen I."/>
            <person name="Delwiche C."/>
            <person name="Schmutz J."/>
            <person name="Rokhsar D."/>
            <person name="Van de Peer Y."/>
            <person name="Moreau H."/>
            <person name="Grigoriev I.V."/>
        </authorList>
    </citation>
    <scope>NUCLEOTIDE SEQUENCE [LARGE SCALE GENOMIC DNA]</scope>
    <source>
        <strain evidence="13 14">CCE9901</strain>
    </source>
</reference>
<name>A4S4G8_OSTLU</name>
<evidence type="ECO:0000256" key="8">
    <source>
        <dbReference type="ARBA" id="ARBA00022935"/>
    </source>
</evidence>
<evidence type="ECO:0000256" key="3">
    <source>
        <dbReference type="ARBA" id="ARBA00012099"/>
    </source>
</evidence>
<evidence type="ECO:0000256" key="2">
    <source>
        <dbReference type="ARBA" id="ARBA00009156"/>
    </source>
</evidence>
<evidence type="ECO:0000313" key="14">
    <source>
        <dbReference type="Proteomes" id="UP000001568"/>
    </source>
</evidence>
<feature type="domain" description="Carbohydrate kinase FGGY N-terminal" evidence="11">
    <location>
        <begin position="2"/>
        <end position="247"/>
    </location>
</feature>
<dbReference type="GO" id="GO:0019563">
    <property type="term" value="P:glycerol catabolic process"/>
    <property type="evidence" value="ECO:0007669"/>
    <property type="project" value="UniProtKB-UniPathway"/>
</dbReference>